<evidence type="ECO:0000313" key="1">
    <source>
        <dbReference type="EMBL" id="CAD8772703.1"/>
    </source>
</evidence>
<sequence length="399" mass="44681">MSDLTRQSKHSSLSVAANLSRVKPQNEFEFSLQSTKARALKAIDDRCPSVFKKFFGGPLYDRLINTLLLYFVTKFMQDWILRTNEKIQKQHLEGVNMARISKRVQELEEEIGAQRLDISPLYRDIILKYSIYSKPLQDKMFFESMYESLILILDEAFQKLEKRSEIEKEIGLLFRSKHFNSNQRRFQPPRSIDTLSIKELYTLKNETVNRALNAKMLSTLREKPPVLPMQVASVTNSPLITQYLHSPIVARAIVKDPVERQKLFEKINSPDFNLRRSRSPVPGSGGGGGSDWQSVASVKGGAGSVDLEPSGISLDPQASNFQIGEESSRASGMGSPLRNVKDYSVPDSAGLPMDEIFQFLVMLQRYVKFGTSLGGMATSQKNVVQASGASTAAAMLATE</sequence>
<reference evidence="1" key="1">
    <citation type="submission" date="2021-01" db="EMBL/GenBank/DDBJ databases">
        <authorList>
            <person name="Corre E."/>
            <person name="Pelletier E."/>
            <person name="Niang G."/>
            <person name="Scheremetjew M."/>
            <person name="Finn R."/>
            <person name="Kale V."/>
            <person name="Holt S."/>
            <person name="Cochrane G."/>
            <person name="Meng A."/>
            <person name="Brown T."/>
            <person name="Cohen L."/>
        </authorList>
    </citation>
    <scope>NUCLEOTIDE SEQUENCE</scope>
    <source>
        <strain evidence="1">SAG 63-3</strain>
    </source>
</reference>
<gene>
    <name evidence="1" type="ORF">PPAR00522_LOCUS9109</name>
</gene>
<accession>A0A7S0YF25</accession>
<organism evidence="1">
    <name type="scientific">Polytomella parva</name>
    <dbReference type="NCBI Taxonomy" id="51329"/>
    <lineage>
        <taxon>Eukaryota</taxon>
        <taxon>Viridiplantae</taxon>
        <taxon>Chlorophyta</taxon>
        <taxon>core chlorophytes</taxon>
        <taxon>Chlorophyceae</taxon>
        <taxon>CS clade</taxon>
        <taxon>Chlamydomonadales</taxon>
        <taxon>Chlamydomonadaceae</taxon>
        <taxon>Polytomella</taxon>
    </lineage>
</organism>
<protein>
    <submittedName>
        <fullName evidence="1">Uncharacterized protein</fullName>
    </submittedName>
</protein>
<dbReference type="EMBL" id="HBFM01014547">
    <property type="protein sequence ID" value="CAD8772703.1"/>
    <property type="molecule type" value="Transcribed_RNA"/>
</dbReference>
<proteinExistence type="predicted"/>
<name>A0A7S0YF25_9CHLO</name>
<dbReference type="AlphaFoldDB" id="A0A7S0YF25"/>